<feature type="region of interest" description="Disordered" evidence="1">
    <location>
        <begin position="75"/>
        <end position="150"/>
    </location>
</feature>
<feature type="compositionally biased region" description="Polar residues" evidence="1">
    <location>
        <begin position="139"/>
        <end position="150"/>
    </location>
</feature>
<evidence type="ECO:0000256" key="1">
    <source>
        <dbReference type="SAM" id="MobiDB-lite"/>
    </source>
</evidence>
<sequence length="191" mass="20041">MPCTKCGPDDPCEDPLILDGSLICILCGHPPEDHISNDIPLLPPKGPCPSSGCPQFKAPPSERVNANTRCVQQTVHGQPCRQTYKGHKNLSPSETSTPSSTIPPTVSSSSSSALTLPTASLSSSQRGHERATAWESPAMSMSRTADLSTHQRMVASYTNTRHAAAVTSATSARVGSATLNPLGDKGKLAPR</sequence>
<dbReference type="Proteomes" id="UP001465976">
    <property type="component" value="Unassembled WGS sequence"/>
</dbReference>
<keyword evidence="3" id="KW-1185">Reference proteome</keyword>
<name>A0ABR3EMT6_9AGAR</name>
<accession>A0ABR3EMT6</accession>
<feature type="region of interest" description="Disordered" evidence="1">
    <location>
        <begin position="168"/>
        <end position="191"/>
    </location>
</feature>
<feature type="non-terminal residue" evidence="2">
    <location>
        <position position="191"/>
    </location>
</feature>
<feature type="compositionally biased region" description="Low complexity" evidence="1">
    <location>
        <begin position="90"/>
        <end position="124"/>
    </location>
</feature>
<gene>
    <name evidence="2" type="ORF">V5O48_017846</name>
</gene>
<dbReference type="EMBL" id="JBAHYK010002926">
    <property type="protein sequence ID" value="KAL0564206.1"/>
    <property type="molecule type" value="Genomic_DNA"/>
</dbReference>
<evidence type="ECO:0000313" key="2">
    <source>
        <dbReference type="EMBL" id="KAL0564206.1"/>
    </source>
</evidence>
<feature type="compositionally biased region" description="Low complexity" evidence="1">
    <location>
        <begin position="168"/>
        <end position="178"/>
    </location>
</feature>
<comment type="caution">
    <text evidence="2">The sequence shown here is derived from an EMBL/GenBank/DDBJ whole genome shotgun (WGS) entry which is preliminary data.</text>
</comment>
<proteinExistence type="predicted"/>
<reference evidence="2 3" key="1">
    <citation type="submission" date="2024-02" db="EMBL/GenBank/DDBJ databases">
        <title>A draft genome for the cacao thread blight pathogen Marasmius crinis-equi.</title>
        <authorList>
            <person name="Cohen S.P."/>
            <person name="Baruah I.K."/>
            <person name="Amoako-Attah I."/>
            <person name="Bukari Y."/>
            <person name="Meinhardt L.W."/>
            <person name="Bailey B.A."/>
        </authorList>
    </citation>
    <scope>NUCLEOTIDE SEQUENCE [LARGE SCALE GENOMIC DNA]</scope>
    <source>
        <strain evidence="2 3">GH-76</strain>
    </source>
</reference>
<organism evidence="2 3">
    <name type="scientific">Marasmius crinis-equi</name>
    <dbReference type="NCBI Taxonomy" id="585013"/>
    <lineage>
        <taxon>Eukaryota</taxon>
        <taxon>Fungi</taxon>
        <taxon>Dikarya</taxon>
        <taxon>Basidiomycota</taxon>
        <taxon>Agaricomycotina</taxon>
        <taxon>Agaricomycetes</taxon>
        <taxon>Agaricomycetidae</taxon>
        <taxon>Agaricales</taxon>
        <taxon>Marasmiineae</taxon>
        <taxon>Marasmiaceae</taxon>
        <taxon>Marasmius</taxon>
    </lineage>
</organism>
<evidence type="ECO:0000313" key="3">
    <source>
        <dbReference type="Proteomes" id="UP001465976"/>
    </source>
</evidence>
<protein>
    <submittedName>
        <fullName evidence="2">Uncharacterized protein</fullName>
    </submittedName>
</protein>